<reference evidence="2 3" key="1">
    <citation type="submission" date="2024-05" db="EMBL/GenBank/DDBJ databases">
        <authorList>
            <person name="Wallberg A."/>
        </authorList>
    </citation>
    <scope>NUCLEOTIDE SEQUENCE [LARGE SCALE GENOMIC DNA]</scope>
</reference>
<proteinExistence type="predicted"/>
<feature type="region of interest" description="Disordered" evidence="1">
    <location>
        <begin position="167"/>
        <end position="252"/>
    </location>
</feature>
<feature type="region of interest" description="Disordered" evidence="1">
    <location>
        <begin position="51"/>
        <end position="124"/>
    </location>
</feature>
<dbReference type="AlphaFoldDB" id="A0AAV2PI10"/>
<evidence type="ECO:0000256" key="1">
    <source>
        <dbReference type="SAM" id="MobiDB-lite"/>
    </source>
</evidence>
<feature type="compositionally biased region" description="Basic and acidic residues" evidence="1">
    <location>
        <begin position="305"/>
        <end position="331"/>
    </location>
</feature>
<keyword evidence="3" id="KW-1185">Reference proteome</keyword>
<feature type="compositionally biased region" description="Polar residues" evidence="1">
    <location>
        <begin position="188"/>
        <end position="224"/>
    </location>
</feature>
<feature type="region of interest" description="Disordered" evidence="1">
    <location>
        <begin position="298"/>
        <end position="348"/>
    </location>
</feature>
<comment type="caution">
    <text evidence="2">The sequence shown here is derived from an EMBL/GenBank/DDBJ whole genome shotgun (WGS) entry which is preliminary data.</text>
</comment>
<feature type="region of interest" description="Disordered" evidence="1">
    <location>
        <begin position="798"/>
        <end position="825"/>
    </location>
</feature>
<dbReference type="Proteomes" id="UP001497623">
    <property type="component" value="Unassembled WGS sequence"/>
</dbReference>
<feature type="compositionally biased region" description="Basic and acidic residues" evidence="1">
    <location>
        <begin position="463"/>
        <end position="473"/>
    </location>
</feature>
<organism evidence="2 3">
    <name type="scientific">Meganyctiphanes norvegica</name>
    <name type="common">Northern krill</name>
    <name type="synonym">Thysanopoda norvegica</name>
    <dbReference type="NCBI Taxonomy" id="48144"/>
    <lineage>
        <taxon>Eukaryota</taxon>
        <taxon>Metazoa</taxon>
        <taxon>Ecdysozoa</taxon>
        <taxon>Arthropoda</taxon>
        <taxon>Crustacea</taxon>
        <taxon>Multicrustacea</taxon>
        <taxon>Malacostraca</taxon>
        <taxon>Eumalacostraca</taxon>
        <taxon>Eucarida</taxon>
        <taxon>Euphausiacea</taxon>
        <taxon>Euphausiidae</taxon>
        <taxon>Meganyctiphanes</taxon>
    </lineage>
</organism>
<name>A0AAV2PI10_MEGNR</name>
<evidence type="ECO:0000313" key="2">
    <source>
        <dbReference type="EMBL" id="CAL4059757.1"/>
    </source>
</evidence>
<gene>
    <name evidence="2" type="ORF">MNOR_LOCUS800</name>
</gene>
<sequence>MDARNEFKVMFSPESKGMKERITKVFSPSHFLHAQKKKSFYKALSGLSFHDSNAKDRKSSTNNESAGSSAVYMSRSEGYTPKHASSHENGHQGKNKSDKFLRRTMSEKSVTNDKSSRKSSYDSVAISDESKIRENVVSQRTRQKSASLLYDNLASDSRRLRTSIGGYDNVKRSFGSYDNIKKPDQKDQQYLPSSSNDRPKNRSQSINHIIVNSETSSNDTNSKQEYPIRPQRTRSISQSRRLGTINAPDPKAIQRNFENNNNLNTDNVHRANVLVEKYDENYSDNLKELKDVDVEFRSRSRRKSEKSCNPELRLDHSSRTDVKNVNEEGKRQSRYIKNKRSSISNSQLTSKKILPDDINRRVSLGSVENSSRIKAYSRQNSEETNPWGSEERKRRFRSRSVITPCREQLMPLDQGGQYNNDQPLRPRRARSTSKSKAPIVSNIFNIANRFKLDEPPKSNYPKNEIDLVDHNDSGLEDNDSCNRSRSKRKSEKSSPSNNMHRRSKHLNDHSKQENVQSGEEKDDGGYYSLEKEENITDITKPVKNSNQEYFQSDQDVEAIYISQVFMNIDNNNLKHSHLNRSDSDFRKRSYCDDYQTISHILGEELYDNCQRSSSEQDDSTINADDYQITHTVEETEIYEVPFDSTTPDDNDEDLYETIEFSNYEQVDNSHLSPSLPIVDDSDEEGDYMDIKDFPAIKSETKVTVITIKDKDVEVIEKTMPSSKIPIKTPAHGRHNGYFNPYVGKKLSQPSSGEIYDNMIKSTSRLDNFDDSKYSSEFDSLNHSYPMTKAMIPKLPERNRRTSSTEPVNTPFRLHKPNSTKQNNINRYNAPIENSKKTSIDCQKNNGFEFHSETNYKLDNLDYTFKLNFSQLPKGSPQAEFVRKTSFRSKKVSLTSHQGNPFGDLLPPCTFQDLLNDKHINPPENEVVLDTQFCDTLRTNAFLYPESHAQKQMDALVQNMSIATLNRTLQCENSNQLFDDNISVCWSEADSEFEFMNVTK</sequence>
<feature type="region of interest" description="Disordered" evidence="1">
    <location>
        <begin position="368"/>
        <end position="436"/>
    </location>
</feature>
<evidence type="ECO:0000313" key="3">
    <source>
        <dbReference type="Proteomes" id="UP001497623"/>
    </source>
</evidence>
<dbReference type="EMBL" id="CAXKWB010000189">
    <property type="protein sequence ID" value="CAL4059757.1"/>
    <property type="molecule type" value="Genomic_DNA"/>
</dbReference>
<protein>
    <submittedName>
        <fullName evidence="2">Uncharacterized protein</fullName>
    </submittedName>
</protein>
<feature type="compositionally biased region" description="Polar residues" evidence="1">
    <location>
        <begin position="368"/>
        <end position="387"/>
    </location>
</feature>
<accession>A0AAV2PI10</accession>
<feature type="compositionally biased region" description="Basic and acidic residues" evidence="1">
    <location>
        <begin position="85"/>
        <end position="120"/>
    </location>
</feature>
<feature type="region of interest" description="Disordered" evidence="1">
    <location>
        <begin position="452"/>
        <end position="531"/>
    </location>
</feature>